<keyword evidence="2" id="KW-0489">Methyltransferase</keyword>
<dbReference type="GO" id="GO:0032259">
    <property type="term" value="P:methylation"/>
    <property type="evidence" value="ECO:0007669"/>
    <property type="project" value="UniProtKB-KW"/>
</dbReference>
<dbReference type="InterPro" id="IPR029063">
    <property type="entry name" value="SAM-dependent_MTases_sf"/>
</dbReference>
<reference evidence="2 3" key="1">
    <citation type="journal article" date="2013" name="Environ. Microbiol.">
        <title>Complete genome, catabolic sub-proteomes and key-metabolites of Desulfobacula toluolica Tol2, a marine, aromatic compound-degrading, sulfate-reducing bacterium.</title>
        <authorList>
            <person name="Wohlbrand L."/>
            <person name="Jacob J.H."/>
            <person name="Kube M."/>
            <person name="Mussmann M."/>
            <person name="Jarling R."/>
            <person name="Beck A."/>
            <person name="Amann R."/>
            <person name="Wilkes H."/>
            <person name="Reinhardt R."/>
            <person name="Rabus R."/>
        </authorList>
    </citation>
    <scope>NUCLEOTIDE SEQUENCE [LARGE SCALE GENOMIC DNA]</scope>
    <source>
        <strain evidence="3">DSM 7467 / Tol2</strain>
    </source>
</reference>
<organism evidence="2 3">
    <name type="scientific">Desulfobacula toluolica (strain DSM 7467 / Tol2)</name>
    <dbReference type="NCBI Taxonomy" id="651182"/>
    <lineage>
        <taxon>Bacteria</taxon>
        <taxon>Pseudomonadati</taxon>
        <taxon>Thermodesulfobacteriota</taxon>
        <taxon>Desulfobacteria</taxon>
        <taxon>Desulfobacterales</taxon>
        <taxon>Desulfobacteraceae</taxon>
        <taxon>Desulfobacula</taxon>
    </lineage>
</organism>
<protein>
    <submittedName>
        <fullName evidence="2">Methyltransferase, type 11</fullName>
    </submittedName>
</protein>
<proteinExistence type="predicted"/>
<dbReference type="CDD" id="cd02440">
    <property type="entry name" value="AdoMet_MTases"/>
    <property type="match status" value="1"/>
</dbReference>
<dbReference type="HOGENOM" id="CLU_102142_0_0_7"/>
<dbReference type="InterPro" id="IPR041698">
    <property type="entry name" value="Methyltransf_25"/>
</dbReference>
<dbReference type="Proteomes" id="UP000007347">
    <property type="component" value="Chromosome"/>
</dbReference>
<gene>
    <name evidence="2" type="ordered locus">TOL2_C08090</name>
</gene>
<feature type="domain" description="Methyltransferase" evidence="1">
    <location>
        <begin position="64"/>
        <end position="157"/>
    </location>
</feature>
<accession>K0NJA4</accession>
<evidence type="ECO:0000259" key="1">
    <source>
        <dbReference type="Pfam" id="PF13649"/>
    </source>
</evidence>
<dbReference type="EMBL" id="FO203503">
    <property type="protein sequence ID" value="CCK78977.1"/>
    <property type="molecule type" value="Genomic_DNA"/>
</dbReference>
<dbReference type="STRING" id="651182.TOL2_C08090"/>
<dbReference type="Gene3D" id="3.40.50.150">
    <property type="entry name" value="Vaccinia Virus protein VP39"/>
    <property type="match status" value="1"/>
</dbReference>
<dbReference type="SUPFAM" id="SSF53335">
    <property type="entry name" value="S-adenosyl-L-methionine-dependent methyltransferases"/>
    <property type="match status" value="1"/>
</dbReference>
<evidence type="ECO:0000313" key="3">
    <source>
        <dbReference type="Proteomes" id="UP000007347"/>
    </source>
</evidence>
<dbReference type="GO" id="GO:0008168">
    <property type="term" value="F:methyltransferase activity"/>
    <property type="evidence" value="ECO:0007669"/>
    <property type="project" value="UniProtKB-KW"/>
</dbReference>
<keyword evidence="2" id="KW-0808">Transferase</keyword>
<dbReference type="AlphaFoldDB" id="K0NJA4"/>
<name>K0NJA4_DESTT</name>
<dbReference type="Pfam" id="PF13649">
    <property type="entry name" value="Methyltransf_25"/>
    <property type="match status" value="1"/>
</dbReference>
<dbReference type="KEGG" id="dto:TOL2_C08090"/>
<evidence type="ECO:0000313" key="2">
    <source>
        <dbReference type="EMBL" id="CCK78977.1"/>
    </source>
</evidence>
<keyword evidence="3" id="KW-1185">Reference proteome</keyword>
<dbReference type="InterPro" id="IPR050508">
    <property type="entry name" value="Methyltransf_Superfamily"/>
</dbReference>
<sequence>MNKNRMNHEVKRIQRVYAERDASGRKALYEWHRPEIIQQDAARRRIAATLLANTIGRDISKVRVLDVGCGSGTFLRTLVEWGAYPENLVGTELLTDRLKKAQQCSAPGIDWHIGELDFAESDRFDLVVTNTVFSSILDKAIRTQLATDMWRVLKPGGWIMVFDFRYNNPSNRKVRKVTRQELRGYWPAIDERYQTLLLAPPIARRLASAPYLISELLTGFIPLLRSHFIYMAQKGQN</sequence>
<dbReference type="PANTHER" id="PTHR42912">
    <property type="entry name" value="METHYLTRANSFERASE"/>
    <property type="match status" value="1"/>
</dbReference>